<dbReference type="SUPFAM" id="SSF50494">
    <property type="entry name" value="Trypsin-like serine proteases"/>
    <property type="match status" value="1"/>
</dbReference>
<dbReference type="FunFam" id="2.40.10.10:FF:000068">
    <property type="entry name" value="transmembrane protease serine 2"/>
    <property type="match status" value="1"/>
</dbReference>
<dbReference type="InterPro" id="IPR033116">
    <property type="entry name" value="TRYPSIN_SER"/>
</dbReference>
<evidence type="ECO:0000256" key="8">
    <source>
        <dbReference type="ARBA" id="ARBA00023240"/>
    </source>
</evidence>
<keyword evidence="16" id="KW-1185">Reference proteome</keyword>
<keyword evidence="10" id="KW-1205">Fibrinolytic toxin</keyword>
<keyword evidence="12" id="KW-0472">Membrane</keyword>
<dbReference type="InterPro" id="IPR018114">
    <property type="entry name" value="TRYPSIN_HIS"/>
</dbReference>
<evidence type="ECO:0000313" key="16">
    <source>
        <dbReference type="Proteomes" id="UP000648187"/>
    </source>
</evidence>
<evidence type="ECO:0000259" key="13">
    <source>
        <dbReference type="PROSITE" id="PS50240"/>
    </source>
</evidence>
<keyword evidence="3" id="KW-0800">Toxin</keyword>
<proteinExistence type="inferred from homology"/>
<organism evidence="14 16">
    <name type="scientific">Spodoptera exigua</name>
    <name type="common">Beet armyworm</name>
    <name type="synonym">Noctua fulgens</name>
    <dbReference type="NCBI Taxonomy" id="7107"/>
    <lineage>
        <taxon>Eukaryota</taxon>
        <taxon>Metazoa</taxon>
        <taxon>Ecdysozoa</taxon>
        <taxon>Arthropoda</taxon>
        <taxon>Hexapoda</taxon>
        <taxon>Insecta</taxon>
        <taxon>Pterygota</taxon>
        <taxon>Neoptera</taxon>
        <taxon>Endopterygota</taxon>
        <taxon>Lepidoptera</taxon>
        <taxon>Glossata</taxon>
        <taxon>Ditrysia</taxon>
        <taxon>Noctuoidea</taxon>
        <taxon>Noctuidae</taxon>
        <taxon>Amphipyrinae</taxon>
        <taxon>Spodoptera</taxon>
    </lineage>
</organism>
<feature type="transmembrane region" description="Helical" evidence="12">
    <location>
        <begin position="20"/>
        <end position="40"/>
    </location>
</feature>
<dbReference type="Pfam" id="PF00089">
    <property type="entry name" value="Trypsin"/>
    <property type="match status" value="1"/>
</dbReference>
<dbReference type="InterPro" id="IPR001314">
    <property type="entry name" value="Peptidase_S1A"/>
</dbReference>
<evidence type="ECO:0000256" key="2">
    <source>
        <dbReference type="ARBA" id="ARBA00007664"/>
    </source>
</evidence>
<dbReference type="SMART" id="SM00020">
    <property type="entry name" value="Tryp_SPc"/>
    <property type="match status" value="1"/>
</dbReference>
<reference evidence="14" key="1">
    <citation type="submission" date="2020-08" db="EMBL/GenBank/DDBJ databases">
        <title>Spodoptera exigua strain:BAW_Kor-Di-RS1 Genome sequencing and assembly.</title>
        <authorList>
            <person name="Kim J."/>
            <person name="Nam H.Y."/>
            <person name="Kwon M."/>
            <person name="Choi J.H."/>
            <person name="Cho S.R."/>
            <person name="Kim G.-H."/>
        </authorList>
    </citation>
    <scope>NUCLEOTIDE SEQUENCE</scope>
    <source>
        <strain evidence="14">BAW_Kor-Di-RS1</strain>
        <tissue evidence="14">Whole-body</tissue>
    </source>
</reference>
<dbReference type="GO" id="GO:0090729">
    <property type="term" value="F:toxin activity"/>
    <property type="evidence" value="ECO:0007669"/>
    <property type="project" value="UniProtKB-KW"/>
</dbReference>
<dbReference type="InterPro" id="IPR001254">
    <property type="entry name" value="Trypsin_dom"/>
</dbReference>
<dbReference type="InterPro" id="IPR009003">
    <property type="entry name" value="Peptidase_S1_PA"/>
</dbReference>
<evidence type="ECO:0000256" key="5">
    <source>
        <dbReference type="ARBA" id="ARBA00022801"/>
    </source>
</evidence>
<dbReference type="GO" id="GO:0004252">
    <property type="term" value="F:serine-type endopeptidase activity"/>
    <property type="evidence" value="ECO:0007669"/>
    <property type="project" value="InterPro"/>
</dbReference>
<evidence type="ECO:0000256" key="3">
    <source>
        <dbReference type="ARBA" id="ARBA00022656"/>
    </source>
</evidence>
<dbReference type="PANTHER" id="PTHR24276">
    <property type="entry name" value="POLYSERASE-RELATED"/>
    <property type="match status" value="1"/>
</dbReference>
<dbReference type="PROSITE" id="PS00135">
    <property type="entry name" value="TRYPSIN_SER"/>
    <property type="match status" value="1"/>
</dbReference>
<keyword evidence="6 11" id="KW-0720">Serine protease</keyword>
<evidence type="ECO:0000313" key="15">
    <source>
        <dbReference type="EMBL" id="KAH9631213.1"/>
    </source>
</evidence>
<gene>
    <name evidence="15" type="ORF">HF086_005984</name>
    <name evidence="14" type="ORF">HW555_004572</name>
</gene>
<evidence type="ECO:0000313" key="14">
    <source>
        <dbReference type="EMBL" id="KAF9418744.1"/>
    </source>
</evidence>
<comment type="function">
    <text evidence="9">Fibrinolytic activity; shows preferential cleavage of Arg-Gly bonds in all three fibrinogen chains. Contact with the caterpillars causes severe bleeding, due the anticoagulant effect of the protein.</text>
</comment>
<accession>A0A835L8A7</accession>
<keyword evidence="12" id="KW-1133">Transmembrane helix</keyword>
<dbReference type="PANTHER" id="PTHR24276:SF91">
    <property type="entry name" value="AT26814P-RELATED"/>
    <property type="match status" value="1"/>
</dbReference>
<keyword evidence="12" id="KW-0812">Transmembrane</keyword>
<reference evidence="15" key="2">
    <citation type="journal article" date="2021" name="G3 (Bethesda)">
        <title>Genome and transcriptome analysis of the beet armyworm Spodoptera exigua reveals targets for pest control. .</title>
        <authorList>
            <person name="Simon S."/>
            <person name="Breeschoten T."/>
            <person name="Jansen H.J."/>
            <person name="Dirks R.P."/>
            <person name="Schranz M.E."/>
            <person name="Ros V.I.D."/>
        </authorList>
    </citation>
    <scope>NUCLEOTIDE SEQUENCE</scope>
    <source>
        <strain evidence="15">TB_SE_WUR_2020</strain>
    </source>
</reference>
<dbReference type="GO" id="GO:0006508">
    <property type="term" value="P:proteolysis"/>
    <property type="evidence" value="ECO:0007669"/>
    <property type="project" value="UniProtKB-KW"/>
</dbReference>
<feature type="transmembrane region" description="Helical" evidence="12">
    <location>
        <begin position="320"/>
        <end position="339"/>
    </location>
</feature>
<comment type="subcellular location">
    <subcellularLocation>
        <location evidence="1">Secreted</location>
        <location evidence="1">Extracellular space</location>
    </subcellularLocation>
</comment>
<keyword evidence="5 11" id="KW-0378">Hydrolase</keyword>
<dbReference type="PROSITE" id="PS50240">
    <property type="entry name" value="TRYPSIN_DOM"/>
    <property type="match status" value="1"/>
</dbReference>
<evidence type="ECO:0000256" key="10">
    <source>
        <dbReference type="ARBA" id="ARBA00084094"/>
    </source>
</evidence>
<dbReference type="Proteomes" id="UP000814243">
    <property type="component" value="Unassembled WGS sequence"/>
</dbReference>
<dbReference type="Gene3D" id="2.40.10.10">
    <property type="entry name" value="Trypsin-like serine proteases"/>
    <property type="match status" value="2"/>
</dbReference>
<evidence type="ECO:0000256" key="12">
    <source>
        <dbReference type="SAM" id="Phobius"/>
    </source>
</evidence>
<feature type="domain" description="Peptidase S1" evidence="13">
    <location>
        <begin position="73"/>
        <end position="332"/>
    </location>
</feature>
<dbReference type="InterPro" id="IPR043504">
    <property type="entry name" value="Peptidase_S1_PA_chymotrypsin"/>
</dbReference>
<sequence length="346" mass="39293">MYKICLPSSKYRHIPKIKLLSQTILSILIYVELLFGNSVIAKQRPKKNELDFQEVLKENIQYPPMVDKCPLRIVGGQKVDINEVPYQIVIQTYLIRNAYWILVCGGSIVTQRHVVTAAHCFPRRLWNRKTYRVLAGTGKLGSTGQSKEVQKYPTIKRKILSCFRHKYYNEEEFKHDFAVLTLDSPVNFTENVQAIPMLQPSHGIQLQINGLCVVSGFGVYTNYKTSKSLRIVCVPIVSTSVCIKHYYNYLQNHQFCAGTQGKDSCWGDSGGPITYKGYLVGVVSYGAAQCGWSPSVYTRISSYTSGENVPFVANRCVTSAIYNLLYINNILLFFVYNLFSKHVVTF</sequence>
<keyword evidence="7" id="KW-1015">Disulfide bond</keyword>
<comment type="similarity">
    <text evidence="2">Belongs to the peptidase S1 family.</text>
</comment>
<dbReference type="EMBL" id="JACEFF010000772">
    <property type="protein sequence ID" value="KAH9631213.1"/>
    <property type="molecule type" value="Genomic_DNA"/>
</dbReference>
<name>A0A835L8A7_SPOEX</name>
<evidence type="ECO:0000256" key="11">
    <source>
        <dbReference type="RuleBase" id="RU363034"/>
    </source>
</evidence>
<keyword evidence="4 11" id="KW-0645">Protease</keyword>
<dbReference type="PRINTS" id="PR00722">
    <property type="entry name" value="CHYMOTRYPSIN"/>
</dbReference>
<dbReference type="AlphaFoldDB" id="A0A835L8A7"/>
<protein>
    <recommendedName>
        <fullName evidence="13">Peptidase S1 domain-containing protein</fullName>
    </recommendedName>
</protein>
<dbReference type="GO" id="GO:0005576">
    <property type="term" value="C:extracellular region"/>
    <property type="evidence" value="ECO:0007669"/>
    <property type="project" value="UniProtKB-SubCell"/>
</dbReference>
<comment type="caution">
    <text evidence="14">The sequence shown here is derived from an EMBL/GenBank/DDBJ whole genome shotgun (WGS) entry which is preliminary data.</text>
</comment>
<keyword evidence="8" id="KW-1199">Hemostasis impairing toxin</keyword>
<dbReference type="CDD" id="cd00190">
    <property type="entry name" value="Tryp_SPc"/>
    <property type="match status" value="1"/>
</dbReference>
<evidence type="ECO:0000256" key="9">
    <source>
        <dbReference type="ARBA" id="ARBA00055534"/>
    </source>
</evidence>
<evidence type="ECO:0000256" key="6">
    <source>
        <dbReference type="ARBA" id="ARBA00022825"/>
    </source>
</evidence>
<evidence type="ECO:0000256" key="4">
    <source>
        <dbReference type="ARBA" id="ARBA00022670"/>
    </source>
</evidence>
<evidence type="ECO:0000256" key="1">
    <source>
        <dbReference type="ARBA" id="ARBA00004239"/>
    </source>
</evidence>
<evidence type="ECO:0000256" key="7">
    <source>
        <dbReference type="ARBA" id="ARBA00023157"/>
    </source>
</evidence>
<dbReference type="Proteomes" id="UP000648187">
    <property type="component" value="Unassembled WGS sequence"/>
</dbReference>
<dbReference type="PROSITE" id="PS00134">
    <property type="entry name" value="TRYPSIN_HIS"/>
    <property type="match status" value="1"/>
</dbReference>
<dbReference type="InterPro" id="IPR050430">
    <property type="entry name" value="Peptidase_S1"/>
</dbReference>
<dbReference type="EMBL" id="JACKWZ010000051">
    <property type="protein sequence ID" value="KAF9418744.1"/>
    <property type="molecule type" value="Genomic_DNA"/>
</dbReference>